<reference evidence="4 5" key="1">
    <citation type="submission" date="2020-04" db="EMBL/GenBank/DDBJ databases">
        <title>A Flavivirga sp. nov.</title>
        <authorList>
            <person name="Sun X."/>
        </authorList>
    </citation>
    <scope>NUCLEOTIDE SEQUENCE [LARGE SCALE GENOMIC DNA]</scope>
    <source>
        <strain evidence="4 5">Y03</strain>
    </source>
</reference>
<name>A0ABX1S183_9FLAO</name>
<evidence type="ECO:0000256" key="1">
    <source>
        <dbReference type="ARBA" id="ARBA00022679"/>
    </source>
</evidence>
<sequence length="163" mass="18782">METAVRSFLKEDWHAVSRIYKEGLETGIATFETACPNWKTWDAKYISRCRLVAVKDHQIVGFAVLSQVSKRDVYKGVAEVSVYVSKNFRGKQVGESLLRHLIKASEDHGFWTLQANIFTENEASIKMHLKCGFRVVGVREKIGMLKGRWHDNQLLERRSLKIK</sequence>
<dbReference type="RefSeq" id="WP_169675767.1">
    <property type="nucleotide sequence ID" value="NZ_JABBHF010000010.1"/>
</dbReference>
<dbReference type="PANTHER" id="PTHR43072">
    <property type="entry name" value="N-ACETYLTRANSFERASE"/>
    <property type="match status" value="1"/>
</dbReference>
<protein>
    <submittedName>
        <fullName evidence="4">N-acetyltransferase</fullName>
    </submittedName>
</protein>
<keyword evidence="2" id="KW-0012">Acyltransferase</keyword>
<feature type="domain" description="N-acetyltransferase" evidence="3">
    <location>
        <begin position="3"/>
        <end position="161"/>
    </location>
</feature>
<dbReference type="PANTHER" id="PTHR43072:SF23">
    <property type="entry name" value="UPF0039 PROTEIN C11D3.02C"/>
    <property type="match status" value="1"/>
</dbReference>
<dbReference type="Pfam" id="PF00583">
    <property type="entry name" value="Acetyltransf_1"/>
    <property type="match status" value="1"/>
</dbReference>
<evidence type="ECO:0000256" key="2">
    <source>
        <dbReference type="ARBA" id="ARBA00023315"/>
    </source>
</evidence>
<keyword evidence="5" id="KW-1185">Reference proteome</keyword>
<dbReference type="CDD" id="cd04301">
    <property type="entry name" value="NAT_SF"/>
    <property type="match status" value="1"/>
</dbReference>
<evidence type="ECO:0000259" key="3">
    <source>
        <dbReference type="PROSITE" id="PS51186"/>
    </source>
</evidence>
<gene>
    <name evidence="4" type="ORF">HHX25_16460</name>
</gene>
<dbReference type="InterPro" id="IPR016181">
    <property type="entry name" value="Acyl_CoA_acyltransferase"/>
</dbReference>
<comment type="caution">
    <text evidence="4">The sequence shown here is derived from an EMBL/GenBank/DDBJ whole genome shotgun (WGS) entry which is preliminary data.</text>
</comment>
<proteinExistence type="predicted"/>
<dbReference type="PROSITE" id="PS51186">
    <property type="entry name" value="GNAT"/>
    <property type="match status" value="1"/>
</dbReference>
<dbReference type="Gene3D" id="3.40.630.30">
    <property type="match status" value="1"/>
</dbReference>
<organism evidence="4 5">
    <name type="scientific">Flavivirga algicola</name>
    <dbReference type="NCBI Taxonomy" id="2729136"/>
    <lineage>
        <taxon>Bacteria</taxon>
        <taxon>Pseudomonadati</taxon>
        <taxon>Bacteroidota</taxon>
        <taxon>Flavobacteriia</taxon>
        <taxon>Flavobacteriales</taxon>
        <taxon>Flavobacteriaceae</taxon>
        <taxon>Flavivirga</taxon>
    </lineage>
</organism>
<dbReference type="Proteomes" id="UP000746690">
    <property type="component" value="Unassembled WGS sequence"/>
</dbReference>
<dbReference type="EMBL" id="JABBHF010000010">
    <property type="protein sequence ID" value="NMH89106.1"/>
    <property type="molecule type" value="Genomic_DNA"/>
</dbReference>
<dbReference type="InterPro" id="IPR000182">
    <property type="entry name" value="GNAT_dom"/>
</dbReference>
<dbReference type="SUPFAM" id="SSF55729">
    <property type="entry name" value="Acyl-CoA N-acyltransferases (Nat)"/>
    <property type="match status" value="1"/>
</dbReference>
<evidence type="ECO:0000313" key="4">
    <source>
        <dbReference type="EMBL" id="NMH89106.1"/>
    </source>
</evidence>
<evidence type="ECO:0000313" key="5">
    <source>
        <dbReference type="Proteomes" id="UP000746690"/>
    </source>
</evidence>
<keyword evidence="1" id="KW-0808">Transferase</keyword>
<accession>A0ABX1S183</accession>